<evidence type="ECO:0000313" key="1">
    <source>
        <dbReference type="EMBL" id="CDG96393.1"/>
    </source>
</evidence>
<comment type="caution">
    <text evidence="1">The sequence shown here is derived from an EMBL/GenBank/DDBJ whole genome shotgun (WGS) entry which is preliminary data.</text>
</comment>
<dbReference type="Proteomes" id="UP000028511">
    <property type="component" value="Unassembled WGS sequence"/>
</dbReference>
<sequence length="42" mass="5011">MNKITIITNCYFIHFILNNNKLIILTQNITMEFNLLLIINMI</sequence>
<gene>
    <name evidence="1" type="ORF">XBP1_2070049</name>
</gene>
<dbReference type="AlphaFoldDB" id="A0A077NDE8"/>
<proteinExistence type="predicted"/>
<accession>A0A077NDE8</accession>
<dbReference type="EMBL" id="CBSW010000121">
    <property type="protein sequence ID" value="CDG96393.1"/>
    <property type="molecule type" value="Genomic_DNA"/>
</dbReference>
<protein>
    <submittedName>
        <fullName evidence="1">Uncharacterized protein</fullName>
    </submittedName>
</protein>
<reference evidence="1" key="1">
    <citation type="submission" date="2013-07" db="EMBL/GenBank/DDBJ databases">
        <title>Sub-species coevolution in mutualistic symbiosis.</title>
        <authorList>
            <person name="Murfin K."/>
            <person name="Klassen J."/>
            <person name="Lee M."/>
            <person name="Forst S."/>
            <person name="Stock P."/>
            <person name="Goodrich-Blair H."/>
        </authorList>
    </citation>
    <scope>NUCLEOTIDE SEQUENCE [LARGE SCALE GENOMIC DNA]</scope>
    <source>
        <strain evidence="1">Puntauvense</strain>
    </source>
</reference>
<dbReference type="HOGENOM" id="CLU_3259916_0_0_6"/>
<name>A0A077NDE8_XENBV</name>
<evidence type="ECO:0000313" key="2">
    <source>
        <dbReference type="Proteomes" id="UP000028511"/>
    </source>
</evidence>
<organism evidence="1 2">
    <name type="scientific">Xenorhabdus bovienii str. puntauvense</name>
    <dbReference type="NCBI Taxonomy" id="1398201"/>
    <lineage>
        <taxon>Bacteria</taxon>
        <taxon>Pseudomonadati</taxon>
        <taxon>Pseudomonadota</taxon>
        <taxon>Gammaproteobacteria</taxon>
        <taxon>Enterobacterales</taxon>
        <taxon>Morganellaceae</taxon>
        <taxon>Xenorhabdus</taxon>
    </lineage>
</organism>